<keyword evidence="5" id="KW-0328">Glycosyltransferase</keyword>
<dbReference type="InterPro" id="IPR051910">
    <property type="entry name" value="ComF/GntX_DNA_util-trans"/>
</dbReference>
<dbReference type="Proteomes" id="UP000239720">
    <property type="component" value="Unassembled WGS sequence"/>
</dbReference>
<keyword evidence="6" id="KW-1185">Reference proteome</keyword>
<accession>A0A2K9EAP0</accession>
<dbReference type="InterPro" id="IPR029057">
    <property type="entry name" value="PRTase-like"/>
</dbReference>
<dbReference type="SUPFAM" id="SSF53271">
    <property type="entry name" value="PRTase-like"/>
    <property type="match status" value="1"/>
</dbReference>
<feature type="domain" description="Double zinc ribbon" evidence="3">
    <location>
        <begin position="7"/>
        <end position="43"/>
    </location>
</feature>
<dbReference type="InterPro" id="IPR044005">
    <property type="entry name" value="DZR_2"/>
</dbReference>
<dbReference type="CDD" id="cd06223">
    <property type="entry name" value="PRTases_typeI"/>
    <property type="match status" value="1"/>
</dbReference>
<dbReference type="EMBL" id="NEMB01000003">
    <property type="protein sequence ID" value="PQQ65570.1"/>
    <property type="molecule type" value="Genomic_DNA"/>
</dbReference>
<dbReference type="KEGG" id="hsc:HVS_01395"/>
<evidence type="ECO:0000259" key="2">
    <source>
        <dbReference type="Pfam" id="PF00156"/>
    </source>
</evidence>
<proteinExistence type="inferred from homology"/>
<organism evidence="4 6">
    <name type="scientific">Acetivibrio saccincola</name>
    <dbReference type="NCBI Taxonomy" id="1677857"/>
    <lineage>
        <taxon>Bacteria</taxon>
        <taxon>Bacillati</taxon>
        <taxon>Bacillota</taxon>
        <taxon>Clostridia</taxon>
        <taxon>Eubacteriales</taxon>
        <taxon>Oscillospiraceae</taxon>
        <taxon>Acetivibrio</taxon>
    </lineage>
</organism>
<dbReference type="Proteomes" id="UP000233534">
    <property type="component" value="Chromosome"/>
</dbReference>
<protein>
    <submittedName>
        <fullName evidence="4">DNA utilization protein GntX</fullName>
    </submittedName>
    <submittedName>
        <fullName evidence="5">Phosphoribosyltransferase</fullName>
    </submittedName>
</protein>
<keyword evidence="5" id="KW-0808">Transferase</keyword>
<dbReference type="AlphaFoldDB" id="A0A2K9EAP0"/>
<feature type="domain" description="Phosphoribosyltransferase" evidence="2">
    <location>
        <begin position="116"/>
        <end position="216"/>
    </location>
</feature>
<dbReference type="RefSeq" id="WP_101298667.1">
    <property type="nucleotide sequence ID" value="NZ_JAAYER010000025.1"/>
</dbReference>
<reference evidence="4 6" key="1">
    <citation type="submission" date="2017-12" db="EMBL/GenBank/DDBJ databases">
        <title>Complete genome sequence of Herbivorax saccincola GGR1, a novel Cellulosome-producing hydrolytic bacterium in a thermophilic biogas plant, established by Illumina and Nanopore MinION sequencing.</title>
        <authorList>
            <person name="Pechtl A."/>
            <person name="Ruckert C."/>
            <person name="Koeck D.E."/>
            <person name="Maus I."/>
            <person name="Winkler A."/>
            <person name="Kalinowski J."/>
            <person name="Puhler A."/>
            <person name="Schwarz W.W."/>
            <person name="Zverlov V.V."/>
            <person name="Schluter A."/>
            <person name="Liebl W."/>
        </authorList>
    </citation>
    <scope>NUCLEOTIDE SEQUENCE [LARGE SCALE GENOMIC DNA]</scope>
    <source>
        <strain evidence="4">GGR1</strain>
        <strain evidence="6">SR1</strain>
    </source>
</reference>
<dbReference type="GO" id="GO:0016757">
    <property type="term" value="F:glycosyltransferase activity"/>
    <property type="evidence" value="ECO:0007669"/>
    <property type="project" value="UniProtKB-KW"/>
</dbReference>
<dbReference type="PANTHER" id="PTHR47505:SF1">
    <property type="entry name" value="DNA UTILIZATION PROTEIN YHGH"/>
    <property type="match status" value="1"/>
</dbReference>
<comment type="similarity">
    <text evidence="1">Belongs to the ComF/GntX family.</text>
</comment>
<reference evidence="5 7" key="2">
    <citation type="journal article" date="2018" name="Syst. Appl. Microbiol.">
        <title>Characterization and high-quality draft genome sequence of Herbivorax saccincola A7, an anaerobic, alkaliphilic, thermophilic, cellulolytic, and xylanolytic bacterium.</title>
        <authorList>
            <person name="Aikawa S."/>
            <person name="Baramee S."/>
            <person name="Sermsathanaswadi J."/>
            <person name="Thianheng P."/>
            <person name="Tachaapaikoon C."/>
            <person name="Shikata A."/>
            <person name="Waeonukul R."/>
            <person name="Pason P."/>
            <person name="Ratanakhanokchai K."/>
            <person name="Kosugi A."/>
        </authorList>
    </citation>
    <scope>NUCLEOTIDE SEQUENCE [LARGE SCALE GENOMIC DNA]</scope>
    <source>
        <strain evidence="5 7">A7</strain>
    </source>
</reference>
<dbReference type="EMBL" id="CP025197">
    <property type="protein sequence ID" value="AUG56245.1"/>
    <property type="molecule type" value="Genomic_DNA"/>
</dbReference>
<dbReference type="Pfam" id="PF00156">
    <property type="entry name" value="Pribosyltran"/>
    <property type="match status" value="1"/>
</dbReference>
<evidence type="ECO:0000313" key="6">
    <source>
        <dbReference type="Proteomes" id="UP000233534"/>
    </source>
</evidence>
<evidence type="ECO:0000259" key="3">
    <source>
        <dbReference type="Pfam" id="PF18912"/>
    </source>
</evidence>
<sequence>MIKWLKNLLFPPKCIFCNDILDIKSEEFICSDCPSKIPFLNEEISLKPGDFYDGILCLFKYKGIVKNAITRYKFHGKMSYYRVFARLLAEKIKETEILQNTDMILSVPLHRNKEQKRGYNQAYLIAKELGKLLETEEQSHVLKRIRNTESQSLLPKYKRESNVKGAFLVVHPSKIKGKSILLVDDVMTTGSTLNECSRVLKEAGAEKVFVAVLATGRNV</sequence>
<evidence type="ECO:0000313" key="4">
    <source>
        <dbReference type="EMBL" id="AUG56245.1"/>
    </source>
</evidence>
<dbReference type="Gene3D" id="3.40.50.2020">
    <property type="match status" value="1"/>
</dbReference>
<evidence type="ECO:0000256" key="1">
    <source>
        <dbReference type="ARBA" id="ARBA00008007"/>
    </source>
</evidence>
<name>A0A2K9EAP0_9FIRM</name>
<evidence type="ECO:0000313" key="7">
    <source>
        <dbReference type="Proteomes" id="UP000239720"/>
    </source>
</evidence>
<dbReference type="OrthoDB" id="9779910at2"/>
<evidence type="ECO:0000313" key="5">
    <source>
        <dbReference type="EMBL" id="PQQ65570.1"/>
    </source>
</evidence>
<dbReference type="Pfam" id="PF18912">
    <property type="entry name" value="DZR_2"/>
    <property type="match status" value="1"/>
</dbReference>
<gene>
    <name evidence="5" type="ORF">B9R14_01495</name>
    <name evidence="4" type="ORF">HVS_01395</name>
</gene>
<dbReference type="InterPro" id="IPR000836">
    <property type="entry name" value="PRTase_dom"/>
</dbReference>
<dbReference type="PANTHER" id="PTHR47505">
    <property type="entry name" value="DNA UTILIZATION PROTEIN YHGH"/>
    <property type="match status" value="1"/>
</dbReference>